<gene>
    <name evidence="3" type="ORF">B0T22DRAFT_381180</name>
</gene>
<reference evidence="3" key="2">
    <citation type="submission" date="2023-06" db="EMBL/GenBank/DDBJ databases">
        <authorList>
            <consortium name="Lawrence Berkeley National Laboratory"/>
            <person name="Haridas S."/>
            <person name="Hensen N."/>
            <person name="Bonometti L."/>
            <person name="Westerberg I."/>
            <person name="Brannstrom I.O."/>
            <person name="Guillou S."/>
            <person name="Cros-Aarteil S."/>
            <person name="Calhoun S."/>
            <person name="Kuo A."/>
            <person name="Mondo S."/>
            <person name="Pangilinan J."/>
            <person name="Riley R."/>
            <person name="Labutti K."/>
            <person name="Andreopoulos B."/>
            <person name="Lipzen A."/>
            <person name="Chen C."/>
            <person name="Yanf M."/>
            <person name="Daum C."/>
            <person name="Ng V."/>
            <person name="Clum A."/>
            <person name="Steindorff A."/>
            <person name="Ohm R."/>
            <person name="Martin F."/>
            <person name="Silar P."/>
            <person name="Natvig D."/>
            <person name="Lalanne C."/>
            <person name="Gautier V."/>
            <person name="Ament-Velasquez S.L."/>
            <person name="Kruys A."/>
            <person name="Hutchinson M.I."/>
            <person name="Powell A.J."/>
            <person name="Barry K."/>
            <person name="Miller A.N."/>
            <person name="Grigoriev I.V."/>
            <person name="Debuchy R."/>
            <person name="Gladieux P."/>
            <person name="Thoren M.H."/>
            <person name="Johannesson H."/>
        </authorList>
    </citation>
    <scope>NUCLEOTIDE SEQUENCE</scope>
    <source>
        <strain evidence="3">CBS 314.62</strain>
    </source>
</reference>
<feature type="domain" description="Thioesterase" evidence="2">
    <location>
        <begin position="51"/>
        <end position="120"/>
    </location>
</feature>
<accession>A0AAE1CAB3</accession>
<dbReference type="InterPro" id="IPR039298">
    <property type="entry name" value="ACOT13"/>
</dbReference>
<organism evidence="3 4">
    <name type="scientific">Podospora appendiculata</name>
    <dbReference type="NCBI Taxonomy" id="314037"/>
    <lineage>
        <taxon>Eukaryota</taxon>
        <taxon>Fungi</taxon>
        <taxon>Dikarya</taxon>
        <taxon>Ascomycota</taxon>
        <taxon>Pezizomycotina</taxon>
        <taxon>Sordariomycetes</taxon>
        <taxon>Sordariomycetidae</taxon>
        <taxon>Sordariales</taxon>
        <taxon>Podosporaceae</taxon>
        <taxon>Podospora</taxon>
    </lineage>
</organism>
<dbReference type="FunFam" id="3.10.129.10:FF:000033">
    <property type="entry name" value="acyl-coenzyme A thioesterase 13"/>
    <property type="match status" value="1"/>
</dbReference>
<dbReference type="GO" id="GO:0047617">
    <property type="term" value="F:fatty acyl-CoA hydrolase activity"/>
    <property type="evidence" value="ECO:0007669"/>
    <property type="project" value="InterPro"/>
</dbReference>
<proteinExistence type="inferred from homology"/>
<comment type="caution">
    <text evidence="3">The sequence shown here is derived from an EMBL/GenBank/DDBJ whole genome shotgun (WGS) entry which is preliminary data.</text>
</comment>
<evidence type="ECO:0000256" key="1">
    <source>
        <dbReference type="ARBA" id="ARBA00008324"/>
    </source>
</evidence>
<dbReference type="InterPro" id="IPR029069">
    <property type="entry name" value="HotDog_dom_sf"/>
</dbReference>
<dbReference type="CDD" id="cd03443">
    <property type="entry name" value="PaaI_thioesterase"/>
    <property type="match status" value="1"/>
</dbReference>
<dbReference type="SUPFAM" id="SSF54637">
    <property type="entry name" value="Thioesterase/thiol ester dehydrase-isomerase"/>
    <property type="match status" value="1"/>
</dbReference>
<feature type="non-terminal residue" evidence="3">
    <location>
        <position position="1"/>
    </location>
</feature>
<dbReference type="Pfam" id="PF03061">
    <property type="entry name" value="4HBT"/>
    <property type="match status" value="1"/>
</dbReference>
<dbReference type="EMBL" id="JAULSO010000003">
    <property type="protein sequence ID" value="KAK3685352.1"/>
    <property type="molecule type" value="Genomic_DNA"/>
</dbReference>
<reference evidence="3" key="1">
    <citation type="journal article" date="2023" name="Mol. Phylogenet. Evol.">
        <title>Genome-scale phylogeny and comparative genomics of the fungal order Sordariales.</title>
        <authorList>
            <person name="Hensen N."/>
            <person name="Bonometti L."/>
            <person name="Westerberg I."/>
            <person name="Brannstrom I.O."/>
            <person name="Guillou S."/>
            <person name="Cros-Aarteil S."/>
            <person name="Calhoun S."/>
            <person name="Haridas S."/>
            <person name="Kuo A."/>
            <person name="Mondo S."/>
            <person name="Pangilinan J."/>
            <person name="Riley R."/>
            <person name="LaButti K."/>
            <person name="Andreopoulos B."/>
            <person name="Lipzen A."/>
            <person name="Chen C."/>
            <person name="Yan M."/>
            <person name="Daum C."/>
            <person name="Ng V."/>
            <person name="Clum A."/>
            <person name="Steindorff A."/>
            <person name="Ohm R.A."/>
            <person name="Martin F."/>
            <person name="Silar P."/>
            <person name="Natvig D.O."/>
            <person name="Lalanne C."/>
            <person name="Gautier V."/>
            <person name="Ament-Velasquez S.L."/>
            <person name="Kruys A."/>
            <person name="Hutchinson M.I."/>
            <person name="Powell A.J."/>
            <person name="Barry K."/>
            <person name="Miller A.N."/>
            <person name="Grigoriev I.V."/>
            <person name="Debuchy R."/>
            <person name="Gladieux P."/>
            <person name="Hiltunen Thoren M."/>
            <person name="Johannesson H."/>
        </authorList>
    </citation>
    <scope>NUCLEOTIDE SEQUENCE</scope>
    <source>
        <strain evidence="3">CBS 314.62</strain>
    </source>
</reference>
<dbReference type="PANTHER" id="PTHR21660:SF11">
    <property type="entry name" value="FAMILY PROTEIN, PUTATIVE (AFU_ORTHOLOGUE AFUA_4G04355)-RELATED"/>
    <property type="match status" value="1"/>
</dbReference>
<dbReference type="PANTHER" id="PTHR21660">
    <property type="entry name" value="THIOESTERASE SUPERFAMILY MEMBER-RELATED"/>
    <property type="match status" value="1"/>
</dbReference>
<sequence>LAHVNKVWQRIQGNSGIYDLLLSSVELTSAAHGRIVARLALAPIHLNSKRIMHGAVSGTICDWAGGMAIASLELDQTGVSTDMHVSYVSTAREGDVLEIEAWVARAGRTLGFTNFEIRKAASGAGAGPGAVIATGSHTKFLQFVQAPAA</sequence>
<dbReference type="AlphaFoldDB" id="A0AAE1CAB3"/>
<name>A0AAE1CAB3_9PEZI</name>
<evidence type="ECO:0000313" key="3">
    <source>
        <dbReference type="EMBL" id="KAK3685352.1"/>
    </source>
</evidence>
<dbReference type="Gene3D" id="3.10.129.10">
    <property type="entry name" value="Hotdog Thioesterase"/>
    <property type="match status" value="1"/>
</dbReference>
<dbReference type="Proteomes" id="UP001270362">
    <property type="component" value="Unassembled WGS sequence"/>
</dbReference>
<dbReference type="InterPro" id="IPR006683">
    <property type="entry name" value="Thioestr_dom"/>
</dbReference>
<evidence type="ECO:0000313" key="4">
    <source>
        <dbReference type="Proteomes" id="UP001270362"/>
    </source>
</evidence>
<evidence type="ECO:0000259" key="2">
    <source>
        <dbReference type="Pfam" id="PF03061"/>
    </source>
</evidence>
<protein>
    <submittedName>
        <fullName evidence="3">HotDog domain-containing protein</fullName>
    </submittedName>
</protein>
<keyword evidence="4" id="KW-1185">Reference proteome</keyword>
<comment type="similarity">
    <text evidence="1">Belongs to the thioesterase PaaI family.</text>
</comment>